<accession>A0A1C3CUT9</accession>
<reference evidence="6 7" key="1">
    <citation type="submission" date="2016-07" db="EMBL/GenBank/DDBJ databases">
        <title>Acinetobacter sp. ANC 4603.</title>
        <authorList>
            <person name="Radolfova-Krizova L."/>
            <person name="Nemec A."/>
        </authorList>
    </citation>
    <scope>NUCLEOTIDE SEQUENCE [LARGE SCALE GENOMIC DNA]</scope>
    <source>
        <strain evidence="6 7">ANC 4603</strain>
    </source>
</reference>
<comment type="caution">
    <text evidence="6">The sequence shown here is derived from an EMBL/GenBank/DDBJ whole genome shotgun (WGS) entry which is preliminary data.</text>
</comment>
<organism evidence="6 7">
    <name type="scientific">Acinetobacter celticus</name>
    <dbReference type="NCBI Taxonomy" id="1891224"/>
    <lineage>
        <taxon>Bacteria</taxon>
        <taxon>Pseudomonadati</taxon>
        <taxon>Pseudomonadota</taxon>
        <taxon>Gammaproteobacteria</taxon>
        <taxon>Moraxellales</taxon>
        <taxon>Moraxellaceae</taxon>
        <taxon>Acinetobacter</taxon>
    </lineage>
</organism>
<evidence type="ECO:0000313" key="6">
    <source>
        <dbReference type="EMBL" id="ODA12446.1"/>
    </source>
</evidence>
<keyword evidence="1" id="KW-0479">Metal-binding</keyword>
<sequence length="66" mass="7530">MSKKFDEAQLNQLNQVKVIPRDYSIPSLSECEECGNEIPQERQALGAVTLCVDCKSIAEQRARQYR</sequence>
<dbReference type="EMBL" id="MBDL01000011">
    <property type="protein sequence ID" value="ODA12446.1"/>
    <property type="molecule type" value="Genomic_DNA"/>
</dbReference>
<dbReference type="GO" id="GO:0008270">
    <property type="term" value="F:zinc ion binding"/>
    <property type="evidence" value="ECO:0007669"/>
    <property type="project" value="UniProtKB-KW"/>
</dbReference>
<evidence type="ECO:0000313" key="7">
    <source>
        <dbReference type="Proteomes" id="UP000186553"/>
    </source>
</evidence>
<evidence type="ECO:0000256" key="1">
    <source>
        <dbReference type="ARBA" id="ARBA00022723"/>
    </source>
</evidence>
<dbReference type="PROSITE" id="PS51128">
    <property type="entry name" value="ZF_DKSA_2"/>
    <property type="match status" value="1"/>
</dbReference>
<keyword evidence="3" id="KW-0862">Zinc</keyword>
<dbReference type="Pfam" id="PF01258">
    <property type="entry name" value="zf-dskA_traR"/>
    <property type="match status" value="1"/>
</dbReference>
<evidence type="ECO:0000256" key="3">
    <source>
        <dbReference type="ARBA" id="ARBA00022833"/>
    </source>
</evidence>
<dbReference type="Gene3D" id="1.20.120.910">
    <property type="entry name" value="DksA, coiled-coil domain"/>
    <property type="match status" value="1"/>
</dbReference>
<dbReference type="Proteomes" id="UP000186553">
    <property type="component" value="Unassembled WGS sequence"/>
</dbReference>
<feature type="domain" description="Zinc finger DksA/TraR C4-type" evidence="5">
    <location>
        <begin position="25"/>
        <end position="60"/>
    </location>
</feature>
<evidence type="ECO:0000256" key="2">
    <source>
        <dbReference type="ARBA" id="ARBA00022771"/>
    </source>
</evidence>
<comment type="caution">
    <text evidence="4">Lacks conserved residue(s) required for the propagation of feature annotation.</text>
</comment>
<name>A0A1C3CUT9_9GAMM</name>
<dbReference type="OrthoDB" id="962301at2"/>
<evidence type="ECO:0000259" key="5">
    <source>
        <dbReference type="Pfam" id="PF01258"/>
    </source>
</evidence>
<dbReference type="AlphaFoldDB" id="A0A1C3CUT9"/>
<dbReference type="InterPro" id="IPR000962">
    <property type="entry name" value="Znf_DskA_TraR"/>
</dbReference>
<proteinExistence type="predicted"/>
<keyword evidence="7" id="KW-1185">Reference proteome</keyword>
<keyword evidence="2" id="KW-0863">Zinc-finger</keyword>
<gene>
    <name evidence="6" type="ORF">BBP83_11195</name>
</gene>
<evidence type="ECO:0000256" key="4">
    <source>
        <dbReference type="PROSITE-ProRule" id="PRU00510"/>
    </source>
</evidence>
<protein>
    <submittedName>
        <fullName evidence="6">Conjugal transfer protein TraR</fullName>
    </submittedName>
</protein>
<dbReference type="RefSeq" id="WP_068888953.1">
    <property type="nucleotide sequence ID" value="NZ_CBCRUU010000014.1"/>
</dbReference>